<gene>
    <name evidence="2" type="ORF">GCM10008967_28750</name>
</gene>
<dbReference type="RefSeq" id="WP_343800205.1">
    <property type="nucleotide sequence ID" value="NZ_BAAADJ010000047.1"/>
</dbReference>
<dbReference type="PROSITE" id="PS51257">
    <property type="entry name" value="PROKAR_LIPOPROTEIN"/>
    <property type="match status" value="1"/>
</dbReference>
<name>A0ABP3G6X8_9BACI</name>
<reference evidence="3" key="1">
    <citation type="journal article" date="2019" name="Int. J. Syst. Evol. Microbiol.">
        <title>The Global Catalogue of Microorganisms (GCM) 10K type strain sequencing project: providing services to taxonomists for standard genome sequencing and annotation.</title>
        <authorList>
            <consortium name="The Broad Institute Genomics Platform"/>
            <consortium name="The Broad Institute Genome Sequencing Center for Infectious Disease"/>
            <person name="Wu L."/>
            <person name="Ma J."/>
        </authorList>
    </citation>
    <scope>NUCLEOTIDE SEQUENCE [LARGE SCALE GENOMIC DNA]</scope>
    <source>
        <strain evidence="3">JCM 9731</strain>
    </source>
</reference>
<proteinExistence type="predicted"/>
<dbReference type="EMBL" id="BAAADJ010000047">
    <property type="protein sequence ID" value="GAA0336636.1"/>
    <property type="molecule type" value="Genomic_DNA"/>
</dbReference>
<evidence type="ECO:0000313" key="3">
    <source>
        <dbReference type="Proteomes" id="UP001500782"/>
    </source>
</evidence>
<sequence>MTLFMRLIVIIIVSFVLVGCEEDEFLTEDIKKLIIQISNLKNELEKKNAEIVEMSNNLDQVTERNRLLEHEVDQLSIQNEAIHVFNVFKEKLFVASDVVSYETLTITKVKELLGEPTEVTETTAYEGIDITLTYNDITLIFREVNEIKVIRAIIIKDSFFTTSKGITIGSSKEEVKSVYGKFIQEEYDNFISLGGKTGMSFEFVDDRVSEIFIWFQYE</sequence>
<keyword evidence="3" id="KW-1185">Reference proteome</keyword>
<organism evidence="2 3">
    <name type="scientific">Bacillus carboniphilus</name>
    <dbReference type="NCBI Taxonomy" id="86663"/>
    <lineage>
        <taxon>Bacteria</taxon>
        <taxon>Bacillati</taxon>
        <taxon>Bacillota</taxon>
        <taxon>Bacilli</taxon>
        <taxon>Bacillales</taxon>
        <taxon>Bacillaceae</taxon>
        <taxon>Bacillus</taxon>
    </lineage>
</organism>
<dbReference type="Proteomes" id="UP001500782">
    <property type="component" value="Unassembled WGS sequence"/>
</dbReference>
<comment type="caution">
    <text evidence="2">The sequence shown here is derived from an EMBL/GenBank/DDBJ whole genome shotgun (WGS) entry which is preliminary data.</text>
</comment>
<evidence type="ECO:0000256" key="1">
    <source>
        <dbReference type="SAM" id="Coils"/>
    </source>
</evidence>
<protein>
    <submittedName>
        <fullName evidence="2">Uncharacterized protein</fullName>
    </submittedName>
</protein>
<keyword evidence="1" id="KW-0175">Coiled coil</keyword>
<feature type="coiled-coil region" evidence="1">
    <location>
        <begin position="23"/>
        <end position="78"/>
    </location>
</feature>
<dbReference type="CDD" id="cd14686">
    <property type="entry name" value="bZIP"/>
    <property type="match status" value="1"/>
</dbReference>
<accession>A0ABP3G6X8</accession>
<evidence type="ECO:0000313" key="2">
    <source>
        <dbReference type="EMBL" id="GAA0336636.1"/>
    </source>
</evidence>